<dbReference type="InterPro" id="IPR038178">
    <property type="entry name" value="Kringle_sf"/>
</dbReference>
<evidence type="ECO:0000313" key="4">
    <source>
        <dbReference type="EMBL" id="KAK3238754.1"/>
    </source>
</evidence>
<dbReference type="SUPFAM" id="SSF57440">
    <property type="entry name" value="Kringle-like"/>
    <property type="match status" value="1"/>
</dbReference>
<keyword evidence="1" id="KW-0420">Kringle</keyword>
<evidence type="ECO:0000256" key="1">
    <source>
        <dbReference type="ARBA" id="ARBA00022572"/>
    </source>
</evidence>
<dbReference type="InterPro" id="IPR013806">
    <property type="entry name" value="Kringle-like"/>
</dbReference>
<dbReference type="InterPro" id="IPR000001">
    <property type="entry name" value="Kringle"/>
</dbReference>
<keyword evidence="5" id="KW-1185">Reference proteome</keyword>
<evidence type="ECO:0000313" key="5">
    <source>
        <dbReference type="Proteomes" id="UP001190700"/>
    </source>
</evidence>
<dbReference type="PROSITE" id="PS50070">
    <property type="entry name" value="KRINGLE_2"/>
    <property type="match status" value="1"/>
</dbReference>
<protein>
    <recommendedName>
        <fullName evidence="3">Kringle domain-containing protein</fullName>
    </recommendedName>
</protein>
<evidence type="ECO:0000256" key="2">
    <source>
        <dbReference type="ARBA" id="ARBA00023157"/>
    </source>
</evidence>
<keyword evidence="2" id="KW-1015">Disulfide bond</keyword>
<comment type="caution">
    <text evidence="4">The sequence shown here is derived from an EMBL/GenBank/DDBJ whole genome shotgun (WGS) entry which is preliminary data.</text>
</comment>
<proteinExistence type="predicted"/>
<organism evidence="4 5">
    <name type="scientific">Cymbomonas tetramitiformis</name>
    <dbReference type="NCBI Taxonomy" id="36881"/>
    <lineage>
        <taxon>Eukaryota</taxon>
        <taxon>Viridiplantae</taxon>
        <taxon>Chlorophyta</taxon>
        <taxon>Pyramimonadophyceae</taxon>
        <taxon>Pyramimonadales</taxon>
        <taxon>Pyramimonadaceae</taxon>
        <taxon>Cymbomonas</taxon>
    </lineage>
</organism>
<dbReference type="AlphaFoldDB" id="A0AAE0BML8"/>
<dbReference type="PROSITE" id="PS00021">
    <property type="entry name" value="KRINGLE_1"/>
    <property type="match status" value="1"/>
</dbReference>
<feature type="domain" description="Kringle" evidence="3">
    <location>
        <begin position="645"/>
        <end position="707"/>
    </location>
</feature>
<dbReference type="EMBL" id="LGRX02034118">
    <property type="protein sequence ID" value="KAK3238754.1"/>
    <property type="molecule type" value="Genomic_DNA"/>
</dbReference>
<accession>A0AAE0BML8</accession>
<dbReference type="Proteomes" id="UP001190700">
    <property type="component" value="Unassembled WGS sequence"/>
</dbReference>
<dbReference type="InterPro" id="IPR018056">
    <property type="entry name" value="Kringle_CS"/>
</dbReference>
<name>A0AAE0BML8_9CHLO</name>
<reference evidence="4 5" key="1">
    <citation type="journal article" date="2015" name="Genome Biol. Evol.">
        <title>Comparative Genomics of a Bacterivorous Green Alga Reveals Evolutionary Causalities and Consequences of Phago-Mixotrophic Mode of Nutrition.</title>
        <authorList>
            <person name="Burns J.A."/>
            <person name="Paasch A."/>
            <person name="Narechania A."/>
            <person name="Kim E."/>
        </authorList>
    </citation>
    <scope>NUCLEOTIDE SEQUENCE [LARGE SCALE GENOMIC DNA]</scope>
    <source>
        <strain evidence="4 5">PLY_AMNH</strain>
    </source>
</reference>
<sequence length="739" mass="82034">MWVTVDPAFINYEYVNISINFERGASDFNISGGDLRLTGGELARISEIPTPISTGDNNDVHFEGLYVFFIAKVYWTSHHMTAYVPWGVAYDKNGNVNLQSTTRHSNPPGPPILHLDMDGAISTRVEYFVPNVGFSPQGEPKGVRWGFVKTPWGGSVCVTPADATWYIDPSPECENVGREGDDEVFPCNITAYQLDYFEWNDNYAPLVGNGSHFQTDVYVDGELYRSNWYPSLEAGSENMRSLKIPFDPPPTLTYTGVPYMYDKKTLVIDEYEHTLSVIIDVGYTNQFQGEIKIRYCGFTEEARLDPYPPVPCGCSWGLSPDVGLQISELNETSGRRGENDTTWAWGSDGNCFTSANSIEVDGEEGIVFEFKEFENMFLRSNNAVEETSVQPAFATRFQTLEVLGDGSEVPWSAGGTTLNPKVLYAGDEVTTVYFLPLQVVPMVSSGQEVLQELRRNYLLRLELDTERVLDPDIALSWPGYTHETTCRICWEADLAVNGSLVIFNVDGEALEVPWGGEVCLTPDFIHSSSHTTTTITQGGVESTVTSSRILFEFQYGEINLGTMSAFGDEEDSATPGWENAFFWDGEQIGQVSGRGPLNGGQSTAGNVTLELPVWRDGELGEMDEGVHVLELGLDNLDQDCSRSLDGSDYDGTTYISENGHVCDFWTNPPMTGKDLKYYIHYPYLVHSHNFCRNPDGDVRPWCYTVSPGASCSCYVWLGGHAGLGPDLKALDARELVFVH</sequence>
<dbReference type="SMART" id="SM00130">
    <property type="entry name" value="KR"/>
    <property type="match status" value="1"/>
</dbReference>
<gene>
    <name evidence="4" type="ORF">CYMTET_51268</name>
</gene>
<dbReference type="Gene3D" id="2.40.20.10">
    <property type="entry name" value="Plasminogen Kringle 4"/>
    <property type="match status" value="1"/>
</dbReference>
<evidence type="ECO:0000259" key="3">
    <source>
        <dbReference type="PROSITE" id="PS50070"/>
    </source>
</evidence>
<dbReference type="Pfam" id="PF00051">
    <property type="entry name" value="Kringle"/>
    <property type="match status" value="1"/>
</dbReference>